<reference evidence="3" key="1">
    <citation type="submission" date="2015-09" db="EMBL/GenBank/DDBJ databases">
        <authorList>
            <consortium name="Pathogen Informatics"/>
        </authorList>
    </citation>
    <scope>NUCLEOTIDE SEQUENCE [LARGE SCALE GENOMIC DNA]</scope>
    <source>
        <strain evidence="3">Lake Konstanz</strain>
    </source>
</reference>
<dbReference type="Proteomes" id="UP000051952">
    <property type="component" value="Unassembled WGS sequence"/>
</dbReference>
<sequence length="503" mass="55260">MSAADALTATEFVSRLGNICISVGTHRDYLQRHVEHLEAVERQCRRDVSEIESLEEQLSKAVASAERVASMSRVLETARRSTTNPTRSPHQVQHQQQPQQPIVTSTTSMTDIIRFSKAAESFDGEAGATSAMLTHVDTAQAQVARLDFKLQDRTNVSVRNKLARLEALKSSCREVDVVQCLQDSFTMFQYSPEAEEMFFSVPSSSAQPPPPRSSTEQSKQSKPQRASLVGELPIHSEDEIAARDKRLVRSSNVAKVLQGAVERLTLRYADALNALVQSGSTFIADQKNGDIDRLLYAAGFSQLLADASSDSVQFASYLRTTVQNPTLALQQEYDYLCRKWVATAKVPNPRFNGGGDEVTALGAATNIAIINAQPHIVLPMSVSSRAAQSSEQDGSDDEWSMWSKKLLSTSPLHNDDAPPVLPPAKHILTQRFSAADVEELQSLEKLRIRIQQTVAERLLQLPASVAEQLPRLAHDWHRTVTTASDGTSTRASGGAWTVFAKKP</sequence>
<feature type="compositionally biased region" description="Low complexity" evidence="1">
    <location>
        <begin position="89"/>
        <end position="101"/>
    </location>
</feature>
<evidence type="ECO:0000313" key="3">
    <source>
        <dbReference type="Proteomes" id="UP000051952"/>
    </source>
</evidence>
<dbReference type="AlphaFoldDB" id="A0A0S4J9S2"/>
<proteinExistence type="predicted"/>
<feature type="region of interest" description="Disordered" evidence="1">
    <location>
        <begin position="79"/>
        <end position="103"/>
    </location>
</feature>
<dbReference type="EMBL" id="CYKH01001262">
    <property type="protein sequence ID" value="CUG86240.1"/>
    <property type="molecule type" value="Genomic_DNA"/>
</dbReference>
<organism evidence="2 3">
    <name type="scientific">Bodo saltans</name>
    <name type="common">Flagellated protozoan</name>
    <dbReference type="NCBI Taxonomy" id="75058"/>
    <lineage>
        <taxon>Eukaryota</taxon>
        <taxon>Discoba</taxon>
        <taxon>Euglenozoa</taxon>
        <taxon>Kinetoplastea</taxon>
        <taxon>Metakinetoplastina</taxon>
        <taxon>Eubodonida</taxon>
        <taxon>Bodonidae</taxon>
        <taxon>Bodo</taxon>
    </lineage>
</organism>
<evidence type="ECO:0000256" key="1">
    <source>
        <dbReference type="SAM" id="MobiDB-lite"/>
    </source>
</evidence>
<accession>A0A0S4J9S2</accession>
<name>A0A0S4J9S2_BODSA</name>
<dbReference type="VEuPathDB" id="TriTrypDB:BSAL_92140"/>
<evidence type="ECO:0000313" key="2">
    <source>
        <dbReference type="EMBL" id="CUG86240.1"/>
    </source>
</evidence>
<protein>
    <submittedName>
        <fullName evidence="2">Uncharacterized protein</fullName>
    </submittedName>
</protein>
<gene>
    <name evidence="2" type="ORF">BSAL_92140</name>
</gene>
<feature type="region of interest" description="Disordered" evidence="1">
    <location>
        <begin position="200"/>
        <end position="230"/>
    </location>
</feature>
<keyword evidence="3" id="KW-1185">Reference proteome</keyword>
<dbReference type="OrthoDB" id="277936at2759"/>
<feature type="compositionally biased region" description="Polar residues" evidence="1">
    <location>
        <begin position="215"/>
        <end position="224"/>
    </location>
</feature>